<dbReference type="InterPro" id="IPR002575">
    <property type="entry name" value="Aminoglycoside_PTrfase"/>
</dbReference>
<dbReference type="RefSeq" id="XP_040876835.1">
    <property type="nucleotide sequence ID" value="XM_041026902.1"/>
</dbReference>
<dbReference type="Proteomes" id="UP000030672">
    <property type="component" value="Unassembled WGS sequence"/>
</dbReference>
<proteinExistence type="predicted"/>
<dbReference type="HOGENOM" id="CLU_063903_0_0_1"/>
<reference evidence="3 4" key="1">
    <citation type="journal article" date="2014" name="BMC Genomics">
        <title>Genome sequencing of four Aureobasidium pullulans varieties: biotechnological potential, stress tolerance, and description of new species.</title>
        <authorList>
            <person name="Gostin Ar C."/>
            <person name="Ohm R.A."/>
            <person name="Kogej T."/>
            <person name="Sonjak S."/>
            <person name="Turk M."/>
            <person name="Zajc J."/>
            <person name="Zalar P."/>
            <person name="Grube M."/>
            <person name="Sun H."/>
            <person name="Han J."/>
            <person name="Sharma A."/>
            <person name="Chiniquy J."/>
            <person name="Ngan C.Y."/>
            <person name="Lipzen A."/>
            <person name="Barry K."/>
            <person name="Grigoriev I.V."/>
            <person name="Gunde-Cimerman N."/>
        </authorList>
    </citation>
    <scope>NUCLEOTIDE SEQUENCE [LARGE SCALE GENOMIC DNA]</scope>
    <source>
        <strain evidence="3 4">CBS 110374</strain>
    </source>
</reference>
<feature type="region of interest" description="Disordered" evidence="1">
    <location>
        <begin position="1"/>
        <end position="26"/>
    </location>
</feature>
<evidence type="ECO:0000313" key="3">
    <source>
        <dbReference type="EMBL" id="KEQ59812.1"/>
    </source>
</evidence>
<dbReference type="InterPro" id="IPR011009">
    <property type="entry name" value="Kinase-like_dom_sf"/>
</dbReference>
<evidence type="ECO:0000313" key="4">
    <source>
        <dbReference type="Proteomes" id="UP000030672"/>
    </source>
</evidence>
<sequence>METSDAKSLSTDSSHSTTPNSTSTYKYSHESFETFRKKVGALAHDIGSKSLENIVVLRIPRFAEDTDPLNEDIRNQYSILDATAKLGLRVPRVLAYDCTSNNALGMPFSLQTRLEGQALDLTYGDLTITERLSTASELVRLLAAIENMKFPNPGRLECSGAVPDRHGIGKVDDTSPMDILQVQGFGVGVGSSRSKPTSPSPTSLRELLSTQFDAWIQHKLADDPTETFDAGMFQRLKKIYSEMDELGFFEDRASLNSNVLYHWDLEPRNILIERNTTVPSSDASEEHHVQITGVLDWDDALSVPPILARKPPIWLWDFSDDETLPSSVLAHYYGDMDLIPPELYSDARTRLSKEDLQVKKFFESEITTKLYGDTSSASREAYLDDAYGRGRWIRRLWRFALEGFYDSQHISRYEDFDKDWTEYRKTQVIA</sequence>
<dbReference type="GeneID" id="63920275"/>
<dbReference type="AlphaFoldDB" id="A0A074VQ63"/>
<feature type="compositionally biased region" description="Low complexity" evidence="1">
    <location>
        <begin position="10"/>
        <end position="24"/>
    </location>
</feature>
<protein>
    <recommendedName>
        <fullName evidence="2">Aminoglycoside phosphotransferase domain-containing protein</fullName>
    </recommendedName>
</protein>
<dbReference type="SUPFAM" id="SSF56112">
    <property type="entry name" value="Protein kinase-like (PK-like)"/>
    <property type="match status" value="1"/>
</dbReference>
<evidence type="ECO:0000256" key="1">
    <source>
        <dbReference type="SAM" id="MobiDB-lite"/>
    </source>
</evidence>
<dbReference type="PANTHER" id="PTHR21310">
    <property type="entry name" value="AMINOGLYCOSIDE PHOSPHOTRANSFERASE-RELATED-RELATED"/>
    <property type="match status" value="1"/>
</dbReference>
<name>A0A074VQ63_AURM1</name>
<feature type="domain" description="Aminoglycoside phosphotransferase" evidence="2">
    <location>
        <begin position="56"/>
        <end position="305"/>
    </location>
</feature>
<dbReference type="PANTHER" id="PTHR21310:SF56">
    <property type="entry name" value="AMINOGLYCOSIDE PHOSPHOTRANSFERASE DOMAIN-CONTAINING PROTEIN"/>
    <property type="match status" value="1"/>
</dbReference>
<gene>
    <name evidence="3" type="ORF">M437DRAFT_77916</name>
</gene>
<keyword evidence="4" id="KW-1185">Reference proteome</keyword>
<dbReference type="Pfam" id="PF01636">
    <property type="entry name" value="APH"/>
    <property type="match status" value="1"/>
</dbReference>
<dbReference type="EMBL" id="KL584846">
    <property type="protein sequence ID" value="KEQ59812.1"/>
    <property type="molecule type" value="Genomic_DNA"/>
</dbReference>
<organism evidence="3 4">
    <name type="scientific">Aureobasidium melanogenum (strain CBS 110374)</name>
    <name type="common">Aureobasidium pullulans var. melanogenum</name>
    <dbReference type="NCBI Taxonomy" id="1043003"/>
    <lineage>
        <taxon>Eukaryota</taxon>
        <taxon>Fungi</taxon>
        <taxon>Dikarya</taxon>
        <taxon>Ascomycota</taxon>
        <taxon>Pezizomycotina</taxon>
        <taxon>Dothideomycetes</taxon>
        <taxon>Dothideomycetidae</taxon>
        <taxon>Dothideales</taxon>
        <taxon>Saccotheciaceae</taxon>
        <taxon>Aureobasidium</taxon>
    </lineage>
</organism>
<dbReference type="InterPro" id="IPR051678">
    <property type="entry name" value="AGP_Transferase"/>
</dbReference>
<evidence type="ECO:0000259" key="2">
    <source>
        <dbReference type="Pfam" id="PF01636"/>
    </source>
</evidence>
<accession>A0A074VQ63</accession>